<evidence type="ECO:0000259" key="1">
    <source>
        <dbReference type="PROSITE" id="PS50097"/>
    </source>
</evidence>
<dbReference type="PROSITE" id="PS50097">
    <property type="entry name" value="BTB"/>
    <property type="match status" value="1"/>
</dbReference>
<dbReference type="CDD" id="cd18186">
    <property type="entry name" value="BTB_POZ_ZBTB_KLHL-like"/>
    <property type="match status" value="1"/>
</dbReference>
<sequence length="274" mass="30937">MTQQLSKIALHSNIVHKVLGDETKIAKYSDLTLECAGSTFAVQKVIVCPQSEVFAAACDSRFREEYSGIYRIEEFQASTVNYMVQYLYTGDYINEYDTRDPVHKPSCESNIKSTLASPTASLSTVLIAHLYVAKIADYFQVKGLTELVHEEVDTTLQMPWSAEGFSEAVQVAYRIPYNVVLREKIAAVLVDHLDDFLTDGAHESAFDDNFSVRVLRRMDEKNSVLEKRLMESDAKRTELDKRISRLLGEKADLAELLAKERESDTGFDITVDKV</sequence>
<dbReference type="Proteomes" id="UP000248961">
    <property type="component" value="Unassembled WGS sequence"/>
</dbReference>
<gene>
    <name evidence="2" type="ORF">BO97DRAFT_421401</name>
</gene>
<dbReference type="InterPro" id="IPR011333">
    <property type="entry name" value="SKP1/BTB/POZ_sf"/>
</dbReference>
<proteinExistence type="predicted"/>
<organism evidence="2 3">
    <name type="scientific">Aspergillus homomorphus (strain CBS 101889)</name>
    <dbReference type="NCBI Taxonomy" id="1450537"/>
    <lineage>
        <taxon>Eukaryota</taxon>
        <taxon>Fungi</taxon>
        <taxon>Dikarya</taxon>
        <taxon>Ascomycota</taxon>
        <taxon>Pezizomycotina</taxon>
        <taxon>Eurotiomycetes</taxon>
        <taxon>Eurotiomycetidae</taxon>
        <taxon>Eurotiales</taxon>
        <taxon>Aspergillaceae</taxon>
        <taxon>Aspergillus</taxon>
        <taxon>Aspergillus subgen. Circumdati</taxon>
    </lineage>
</organism>
<keyword evidence="3" id="KW-1185">Reference proteome</keyword>
<reference evidence="2 3" key="1">
    <citation type="submission" date="2018-02" db="EMBL/GenBank/DDBJ databases">
        <title>The genomes of Aspergillus section Nigri reveals drivers in fungal speciation.</title>
        <authorList>
            <consortium name="DOE Joint Genome Institute"/>
            <person name="Vesth T.C."/>
            <person name="Nybo J."/>
            <person name="Theobald S."/>
            <person name="Brandl J."/>
            <person name="Frisvad J.C."/>
            <person name="Nielsen K.F."/>
            <person name="Lyhne E.K."/>
            <person name="Kogle M.E."/>
            <person name="Kuo A."/>
            <person name="Riley R."/>
            <person name="Clum A."/>
            <person name="Nolan M."/>
            <person name="Lipzen A."/>
            <person name="Salamov A."/>
            <person name="Henrissat B."/>
            <person name="Wiebenga A."/>
            <person name="De vries R.P."/>
            <person name="Grigoriev I.V."/>
            <person name="Mortensen U.H."/>
            <person name="Andersen M.R."/>
            <person name="Baker S.E."/>
        </authorList>
    </citation>
    <scope>NUCLEOTIDE SEQUENCE [LARGE SCALE GENOMIC DNA]</scope>
    <source>
        <strain evidence="2 3">CBS 101889</strain>
    </source>
</reference>
<dbReference type="GeneID" id="37201007"/>
<name>A0A395I896_ASPHC</name>
<dbReference type="PANTHER" id="PTHR47843:SF5">
    <property type="entry name" value="BTB_POZ DOMAIN PROTEIN"/>
    <property type="match status" value="1"/>
</dbReference>
<accession>A0A395I896</accession>
<dbReference type="Pfam" id="PF00651">
    <property type="entry name" value="BTB"/>
    <property type="match status" value="1"/>
</dbReference>
<dbReference type="RefSeq" id="XP_025555329.1">
    <property type="nucleotide sequence ID" value="XM_025696718.1"/>
</dbReference>
<protein>
    <recommendedName>
        <fullName evidence="1">BTB domain-containing protein</fullName>
    </recommendedName>
</protein>
<dbReference type="AlphaFoldDB" id="A0A395I896"/>
<dbReference type="SUPFAM" id="SSF54695">
    <property type="entry name" value="POZ domain"/>
    <property type="match status" value="1"/>
</dbReference>
<evidence type="ECO:0000313" key="3">
    <source>
        <dbReference type="Proteomes" id="UP000248961"/>
    </source>
</evidence>
<dbReference type="EMBL" id="KZ824270">
    <property type="protein sequence ID" value="RAL16175.1"/>
    <property type="molecule type" value="Genomic_DNA"/>
</dbReference>
<dbReference type="STRING" id="1450537.A0A395I896"/>
<dbReference type="VEuPathDB" id="FungiDB:BO97DRAFT_421401"/>
<evidence type="ECO:0000313" key="2">
    <source>
        <dbReference type="EMBL" id="RAL16175.1"/>
    </source>
</evidence>
<dbReference type="OrthoDB" id="6359816at2759"/>
<dbReference type="PANTHER" id="PTHR47843">
    <property type="entry name" value="BTB DOMAIN-CONTAINING PROTEIN-RELATED"/>
    <property type="match status" value="1"/>
</dbReference>
<dbReference type="Gene3D" id="3.30.710.10">
    <property type="entry name" value="Potassium Channel Kv1.1, Chain A"/>
    <property type="match status" value="1"/>
</dbReference>
<feature type="domain" description="BTB" evidence="1">
    <location>
        <begin position="29"/>
        <end position="91"/>
    </location>
</feature>
<dbReference type="InterPro" id="IPR000210">
    <property type="entry name" value="BTB/POZ_dom"/>
</dbReference>